<protein>
    <submittedName>
        <fullName evidence="1">Uncharacterized protein</fullName>
    </submittedName>
</protein>
<dbReference type="STRING" id="1036611.A0A1L9Q4T0"/>
<dbReference type="OrthoDB" id="3832365at2759"/>
<dbReference type="AlphaFoldDB" id="A0A1L9Q4T0"/>
<gene>
    <name evidence="1" type="ORF">ASPVEDRAFT_77389</name>
</gene>
<reference evidence="2" key="1">
    <citation type="journal article" date="2017" name="Genome Biol.">
        <title>Comparative genomics reveals high biological diversity and specific adaptations in the industrially and medically important fungal genus Aspergillus.</title>
        <authorList>
            <person name="de Vries R.P."/>
            <person name="Riley R."/>
            <person name="Wiebenga A."/>
            <person name="Aguilar-Osorio G."/>
            <person name="Amillis S."/>
            <person name="Uchima C.A."/>
            <person name="Anderluh G."/>
            <person name="Asadollahi M."/>
            <person name="Askin M."/>
            <person name="Barry K."/>
            <person name="Battaglia E."/>
            <person name="Bayram O."/>
            <person name="Benocci T."/>
            <person name="Braus-Stromeyer S.A."/>
            <person name="Caldana C."/>
            <person name="Canovas D."/>
            <person name="Cerqueira G.C."/>
            <person name="Chen F."/>
            <person name="Chen W."/>
            <person name="Choi C."/>
            <person name="Clum A."/>
            <person name="Dos Santos R.A."/>
            <person name="Damasio A.R."/>
            <person name="Diallinas G."/>
            <person name="Emri T."/>
            <person name="Fekete E."/>
            <person name="Flipphi M."/>
            <person name="Freyberg S."/>
            <person name="Gallo A."/>
            <person name="Gournas C."/>
            <person name="Habgood R."/>
            <person name="Hainaut M."/>
            <person name="Harispe M.L."/>
            <person name="Henrissat B."/>
            <person name="Hilden K.S."/>
            <person name="Hope R."/>
            <person name="Hossain A."/>
            <person name="Karabika E."/>
            <person name="Karaffa L."/>
            <person name="Karanyi Z."/>
            <person name="Krasevec N."/>
            <person name="Kuo A."/>
            <person name="Kusch H."/>
            <person name="LaButti K."/>
            <person name="Lagendijk E.L."/>
            <person name="Lapidus A."/>
            <person name="Levasseur A."/>
            <person name="Lindquist E."/>
            <person name="Lipzen A."/>
            <person name="Logrieco A.F."/>
            <person name="MacCabe A."/>
            <person name="Maekelae M.R."/>
            <person name="Malavazi I."/>
            <person name="Melin P."/>
            <person name="Meyer V."/>
            <person name="Mielnichuk N."/>
            <person name="Miskei M."/>
            <person name="Molnar A.P."/>
            <person name="Mule G."/>
            <person name="Ngan C.Y."/>
            <person name="Orejas M."/>
            <person name="Orosz E."/>
            <person name="Ouedraogo J.P."/>
            <person name="Overkamp K.M."/>
            <person name="Park H.-S."/>
            <person name="Perrone G."/>
            <person name="Piumi F."/>
            <person name="Punt P.J."/>
            <person name="Ram A.F."/>
            <person name="Ramon A."/>
            <person name="Rauscher S."/>
            <person name="Record E."/>
            <person name="Riano-Pachon D.M."/>
            <person name="Robert V."/>
            <person name="Roehrig J."/>
            <person name="Ruller R."/>
            <person name="Salamov A."/>
            <person name="Salih N.S."/>
            <person name="Samson R.A."/>
            <person name="Sandor E."/>
            <person name="Sanguinetti M."/>
            <person name="Schuetze T."/>
            <person name="Sepcic K."/>
            <person name="Shelest E."/>
            <person name="Sherlock G."/>
            <person name="Sophianopoulou V."/>
            <person name="Squina F.M."/>
            <person name="Sun H."/>
            <person name="Susca A."/>
            <person name="Todd R.B."/>
            <person name="Tsang A."/>
            <person name="Unkles S.E."/>
            <person name="van de Wiele N."/>
            <person name="van Rossen-Uffink D."/>
            <person name="Oliveira J.V."/>
            <person name="Vesth T.C."/>
            <person name="Visser J."/>
            <person name="Yu J.-H."/>
            <person name="Zhou M."/>
            <person name="Andersen M.R."/>
            <person name="Archer D.B."/>
            <person name="Baker S.E."/>
            <person name="Benoit I."/>
            <person name="Brakhage A.A."/>
            <person name="Braus G.H."/>
            <person name="Fischer R."/>
            <person name="Frisvad J.C."/>
            <person name="Goldman G.H."/>
            <person name="Houbraken J."/>
            <person name="Oakley B."/>
            <person name="Pocsi I."/>
            <person name="Scazzocchio C."/>
            <person name="Seiboth B."/>
            <person name="vanKuyk P.A."/>
            <person name="Wortman J."/>
            <person name="Dyer P.S."/>
            <person name="Grigoriev I.V."/>
        </authorList>
    </citation>
    <scope>NUCLEOTIDE SEQUENCE [LARGE SCALE GENOMIC DNA]</scope>
    <source>
        <strain evidence="2">CBS 583.65</strain>
    </source>
</reference>
<dbReference type="VEuPathDB" id="FungiDB:ASPVEDRAFT_77389"/>
<accession>A0A1L9Q4T0</accession>
<evidence type="ECO:0000313" key="2">
    <source>
        <dbReference type="Proteomes" id="UP000184073"/>
    </source>
</evidence>
<proteinExistence type="predicted"/>
<dbReference type="Proteomes" id="UP000184073">
    <property type="component" value="Unassembled WGS sequence"/>
</dbReference>
<organism evidence="1 2">
    <name type="scientific">Aspergillus versicolor CBS 583.65</name>
    <dbReference type="NCBI Taxonomy" id="1036611"/>
    <lineage>
        <taxon>Eukaryota</taxon>
        <taxon>Fungi</taxon>
        <taxon>Dikarya</taxon>
        <taxon>Ascomycota</taxon>
        <taxon>Pezizomycotina</taxon>
        <taxon>Eurotiomycetes</taxon>
        <taxon>Eurotiomycetidae</taxon>
        <taxon>Eurotiales</taxon>
        <taxon>Aspergillaceae</taxon>
        <taxon>Aspergillus</taxon>
        <taxon>Aspergillus subgen. Nidulantes</taxon>
    </lineage>
</organism>
<name>A0A1L9Q4T0_ASPVE</name>
<dbReference type="RefSeq" id="XP_040674545.1">
    <property type="nucleotide sequence ID" value="XM_040816389.1"/>
</dbReference>
<sequence length="146" mass="16545">MYHATLVLKTRESQGSYKVQQVKTQECPTIASFAEGKSRDPLDVTIADVFHISGWIDTSTSETMIAVSIAGHELGMFHGMAKEVLRIELELQFVKGVIELELDAFDELWVRVDTVRAEAKERFAMFDCKAEKRVRQVPGLLCEPWL</sequence>
<keyword evidence="2" id="KW-1185">Reference proteome</keyword>
<evidence type="ECO:0000313" key="1">
    <source>
        <dbReference type="EMBL" id="OJJ08783.1"/>
    </source>
</evidence>
<dbReference type="EMBL" id="KV878141">
    <property type="protein sequence ID" value="OJJ08783.1"/>
    <property type="molecule type" value="Genomic_DNA"/>
</dbReference>
<dbReference type="GeneID" id="63731900"/>